<comment type="catalytic activity">
    <reaction evidence="1">
        <text>Endohydrolysis of (1-&gt;4)-beta-D-glucosidic linkages in cellulose, lichenin and cereal beta-D-glucans.</text>
        <dbReference type="EC" id="3.2.1.4"/>
    </reaction>
</comment>
<dbReference type="AlphaFoldDB" id="A0A6V8LWL2"/>
<reference evidence="8 9" key="2">
    <citation type="submission" date="2020-05" db="EMBL/GenBank/DDBJ databases">
        <title>Draft genome sequence of Desulfovibrio sp. strainFSS-1.</title>
        <authorList>
            <person name="Shimoshige H."/>
            <person name="Kobayashi H."/>
            <person name="Maekawa T."/>
        </authorList>
    </citation>
    <scope>NUCLEOTIDE SEQUENCE [LARGE SCALE GENOMIC DNA]</scope>
    <source>
        <strain evidence="8 9">SIID29052-01</strain>
    </source>
</reference>
<keyword evidence="7" id="KW-0624">Polysaccharide degradation</keyword>
<evidence type="ECO:0000256" key="2">
    <source>
        <dbReference type="ARBA" id="ARBA00009209"/>
    </source>
</evidence>
<dbReference type="PRINTS" id="PR00735">
    <property type="entry name" value="GLHYDRLASE8"/>
</dbReference>
<accession>A0A6V8LWL2</accession>
<protein>
    <recommendedName>
        <fullName evidence="3">cellulase</fullName>
        <ecNumber evidence="3">3.2.1.4</ecNumber>
    </recommendedName>
</protein>
<dbReference type="GO" id="GO:0008810">
    <property type="term" value="F:cellulase activity"/>
    <property type="evidence" value="ECO:0007669"/>
    <property type="project" value="UniProtKB-EC"/>
</dbReference>
<evidence type="ECO:0000313" key="8">
    <source>
        <dbReference type="EMBL" id="GFK96124.1"/>
    </source>
</evidence>
<comment type="caution">
    <text evidence="8">The sequence shown here is derived from an EMBL/GenBank/DDBJ whole genome shotgun (WGS) entry which is preliminary data.</text>
</comment>
<dbReference type="InterPro" id="IPR008928">
    <property type="entry name" value="6-hairpin_glycosidase_sf"/>
</dbReference>
<dbReference type="SUPFAM" id="SSF48208">
    <property type="entry name" value="Six-hairpin glycosidases"/>
    <property type="match status" value="1"/>
</dbReference>
<dbReference type="Pfam" id="PF01270">
    <property type="entry name" value="Glyco_hydro_8"/>
    <property type="match status" value="1"/>
</dbReference>
<dbReference type="EMBL" id="BLTE01000035">
    <property type="protein sequence ID" value="GFK96124.1"/>
    <property type="molecule type" value="Genomic_DNA"/>
</dbReference>
<reference evidence="8 9" key="1">
    <citation type="submission" date="2020-04" db="EMBL/GenBank/DDBJ databases">
        <authorList>
            <consortium name="Desulfovibrio sp. FSS-1 genome sequencing consortium"/>
            <person name="Shimoshige H."/>
            <person name="Kobayashi H."/>
            <person name="Maekawa T."/>
        </authorList>
    </citation>
    <scope>NUCLEOTIDE SEQUENCE [LARGE SCALE GENOMIC DNA]</scope>
    <source>
        <strain evidence="8 9">SIID29052-01</strain>
    </source>
</reference>
<keyword evidence="5" id="KW-0136">Cellulose degradation</keyword>
<sequence>MMLLAAAAPRTACAQTAWETYKARFVQPDGRVIDYGNNQMSHSEGQAFTMLLALSQGDQPLFEKLWSWTRDNLMTPQAQGLPAWSWGRRDDGSWGVLDPNNASDADIVLAWTLLGASERFGRPEWREAARSLAALIREKLVVQDSGLTVLLPGREGFVKPGEIAFNPSYFIFPAFHDLARLDDAPFWRKLHAACRELLAKSLAGTLNLPPDWAAVAGGRVVPWGEKGRHFSYDAIRVPLYLAWDKDREGLTRFSPLLERFAREGSLPARIALLPGAQDQGEAPAGFYAVLARAAETLGDPVAQSLWDKAAARLPGEQNDYYSHVLCLMAGLRSGL</sequence>
<dbReference type="InterPro" id="IPR002037">
    <property type="entry name" value="Glyco_hydro_8"/>
</dbReference>
<name>A0A6V8LWL2_9BACT</name>
<keyword evidence="9" id="KW-1185">Reference proteome</keyword>
<organism evidence="8 9">
    <name type="scientific">Fundidesulfovibrio magnetotacticus</name>
    <dbReference type="NCBI Taxonomy" id="2730080"/>
    <lineage>
        <taxon>Bacteria</taxon>
        <taxon>Pseudomonadati</taxon>
        <taxon>Thermodesulfobacteriota</taxon>
        <taxon>Desulfovibrionia</taxon>
        <taxon>Desulfovibrionales</taxon>
        <taxon>Desulfovibrionaceae</taxon>
        <taxon>Fundidesulfovibrio</taxon>
    </lineage>
</organism>
<comment type="similarity">
    <text evidence="2">Belongs to the glycosyl hydrolase 8 (cellulase D) family.</text>
</comment>
<evidence type="ECO:0000256" key="3">
    <source>
        <dbReference type="ARBA" id="ARBA00012601"/>
    </source>
</evidence>
<evidence type="ECO:0000313" key="9">
    <source>
        <dbReference type="Proteomes" id="UP000494245"/>
    </source>
</evidence>
<keyword evidence="4 8" id="KW-0378">Hydrolase</keyword>
<evidence type="ECO:0000256" key="4">
    <source>
        <dbReference type="ARBA" id="ARBA00022801"/>
    </source>
</evidence>
<dbReference type="InterPro" id="IPR012341">
    <property type="entry name" value="6hp_glycosidase-like_sf"/>
</dbReference>
<dbReference type="RefSeq" id="WP_173087259.1">
    <property type="nucleotide sequence ID" value="NZ_BLTE01000035.1"/>
</dbReference>
<evidence type="ECO:0000256" key="1">
    <source>
        <dbReference type="ARBA" id="ARBA00000966"/>
    </source>
</evidence>
<evidence type="ECO:0000256" key="5">
    <source>
        <dbReference type="ARBA" id="ARBA00023001"/>
    </source>
</evidence>
<dbReference type="EC" id="3.2.1.4" evidence="3"/>
<gene>
    <name evidence="8" type="primary">celY</name>
    <name evidence="8" type="ORF">NNJEOMEG_03999</name>
</gene>
<dbReference type="Proteomes" id="UP000494245">
    <property type="component" value="Unassembled WGS sequence"/>
</dbReference>
<keyword evidence="6 8" id="KW-0326">Glycosidase</keyword>
<evidence type="ECO:0000256" key="7">
    <source>
        <dbReference type="ARBA" id="ARBA00023326"/>
    </source>
</evidence>
<dbReference type="Gene3D" id="1.50.10.10">
    <property type="match status" value="1"/>
</dbReference>
<evidence type="ECO:0000256" key="6">
    <source>
        <dbReference type="ARBA" id="ARBA00023295"/>
    </source>
</evidence>
<dbReference type="GO" id="GO:0030245">
    <property type="term" value="P:cellulose catabolic process"/>
    <property type="evidence" value="ECO:0007669"/>
    <property type="project" value="UniProtKB-KW"/>
</dbReference>
<keyword evidence="7" id="KW-0119">Carbohydrate metabolism</keyword>
<proteinExistence type="inferred from homology"/>